<comment type="caution">
    <text evidence="2">The sequence shown here is derived from an EMBL/GenBank/DDBJ whole genome shotgun (WGS) entry which is preliminary data.</text>
</comment>
<protein>
    <submittedName>
        <fullName evidence="2">Uncharacterized protein</fullName>
    </submittedName>
</protein>
<reference evidence="2 3" key="1">
    <citation type="submission" date="2020-08" db="EMBL/GenBank/DDBJ databases">
        <title>Genomic Encyclopedia of Type Strains, Phase IV (KMG-IV): sequencing the most valuable type-strain genomes for metagenomic binning, comparative biology and taxonomic classification.</title>
        <authorList>
            <person name="Goeker M."/>
        </authorList>
    </citation>
    <scope>NUCLEOTIDE SEQUENCE [LARGE SCALE GENOMIC DNA]</scope>
    <source>
        <strain evidence="2 3">DSM 2163</strain>
    </source>
</reference>
<sequence>MSPKQQVWLAWWKPPARGIPADHCPVPFYDLQAVPGMEPWLLVHLLRPVVRAKLPEGMVPTRELVGMLDGGETDGDEPAVVYPPAPEEEETLESDLKPRMAW</sequence>
<accession>A0A840ZGT4</accession>
<evidence type="ECO:0000256" key="1">
    <source>
        <dbReference type="SAM" id="MobiDB-lite"/>
    </source>
</evidence>
<feature type="region of interest" description="Disordered" evidence="1">
    <location>
        <begin position="66"/>
        <end position="102"/>
    </location>
</feature>
<dbReference type="EMBL" id="JACHOP010000003">
    <property type="protein sequence ID" value="MBB5756388.1"/>
    <property type="molecule type" value="Genomic_DNA"/>
</dbReference>
<organism evidence="2 3">
    <name type="scientific">Methylorubrum rhodinum</name>
    <dbReference type="NCBI Taxonomy" id="29428"/>
    <lineage>
        <taxon>Bacteria</taxon>
        <taxon>Pseudomonadati</taxon>
        <taxon>Pseudomonadota</taxon>
        <taxon>Alphaproteobacteria</taxon>
        <taxon>Hyphomicrobiales</taxon>
        <taxon>Methylobacteriaceae</taxon>
        <taxon>Methylorubrum</taxon>
    </lineage>
</organism>
<evidence type="ECO:0000313" key="3">
    <source>
        <dbReference type="Proteomes" id="UP000583454"/>
    </source>
</evidence>
<evidence type="ECO:0000313" key="2">
    <source>
        <dbReference type="EMBL" id="MBB5756388.1"/>
    </source>
</evidence>
<dbReference type="Proteomes" id="UP000583454">
    <property type="component" value="Unassembled WGS sequence"/>
</dbReference>
<keyword evidence="3" id="KW-1185">Reference proteome</keyword>
<gene>
    <name evidence="2" type="ORF">HNR00_001086</name>
</gene>
<dbReference type="RefSeq" id="WP_183566043.1">
    <property type="nucleotide sequence ID" value="NZ_JACHOP010000003.1"/>
</dbReference>
<proteinExistence type="predicted"/>
<dbReference type="AlphaFoldDB" id="A0A840ZGT4"/>
<name>A0A840ZGT4_9HYPH</name>